<protein>
    <submittedName>
        <fullName evidence="2">Uncharacterized protein</fullName>
    </submittedName>
</protein>
<feature type="transmembrane region" description="Helical" evidence="1">
    <location>
        <begin position="89"/>
        <end position="106"/>
    </location>
</feature>
<feature type="transmembrane region" description="Helical" evidence="1">
    <location>
        <begin position="28"/>
        <end position="48"/>
    </location>
</feature>
<dbReference type="NCBIfam" id="NF041644">
    <property type="entry name" value="CBO0543_fam"/>
    <property type="match status" value="1"/>
</dbReference>
<proteinExistence type="predicted"/>
<accession>A0A4Q0VR03</accession>
<keyword evidence="1" id="KW-0472">Membrane</keyword>
<keyword evidence="1" id="KW-0812">Transmembrane</keyword>
<dbReference type="RefSeq" id="WP_129080040.1">
    <property type="nucleotide sequence ID" value="NZ_QOUX01000046.1"/>
</dbReference>
<evidence type="ECO:0000313" key="2">
    <source>
        <dbReference type="EMBL" id="RXI98688.1"/>
    </source>
</evidence>
<reference evidence="2 3" key="1">
    <citation type="journal article" date="2019" name="Int. J. Syst. Evol. Microbiol.">
        <title>Anaerobacillus alkaliphilus sp. nov., a novel alkaliphilic and moderately halophilic bacterium.</title>
        <authorList>
            <person name="Borsodi A.K."/>
            <person name="Aszalos J.M."/>
            <person name="Bihari P."/>
            <person name="Nagy I."/>
            <person name="Schumann P."/>
            <person name="Sproer C."/>
            <person name="Kovacs A.L."/>
            <person name="Boka K."/>
            <person name="Dobosy P."/>
            <person name="Ovari M."/>
            <person name="Szili-Kovacs T."/>
            <person name="Toth E."/>
        </authorList>
    </citation>
    <scope>NUCLEOTIDE SEQUENCE [LARGE SCALE GENOMIC DNA]</scope>
    <source>
        <strain evidence="2 3">B16-10</strain>
    </source>
</reference>
<sequence>MNVLIVIVLIVLNIQARSFKQILVHFPSMAYASTFNALYYYLCKHFLVWDFKSKYLSTRILRVLHIFIATPLLVLLYLTKFPSTSRQQIQYVINWVIASMFFEVVANKTGTLYFNRGWNFGWSLLLYIKMYLYSYFFRRYPVLVLLMSIVTTISALAIFKVPIRKGFFYGPLLLFRNK</sequence>
<keyword evidence="1" id="KW-1133">Transmembrane helix</keyword>
<organism evidence="2 3">
    <name type="scientific">Anaerobacillus alkaliphilus</name>
    <dbReference type="NCBI Taxonomy" id="1548597"/>
    <lineage>
        <taxon>Bacteria</taxon>
        <taxon>Bacillati</taxon>
        <taxon>Bacillota</taxon>
        <taxon>Bacilli</taxon>
        <taxon>Bacillales</taxon>
        <taxon>Bacillaceae</taxon>
        <taxon>Anaerobacillus</taxon>
    </lineage>
</organism>
<dbReference type="InterPro" id="IPR048147">
    <property type="entry name" value="CBO0543-like"/>
</dbReference>
<dbReference type="OrthoDB" id="2628935at2"/>
<keyword evidence="3" id="KW-1185">Reference proteome</keyword>
<name>A0A4Q0VR03_9BACI</name>
<evidence type="ECO:0000313" key="3">
    <source>
        <dbReference type="Proteomes" id="UP000290649"/>
    </source>
</evidence>
<feature type="transmembrane region" description="Helical" evidence="1">
    <location>
        <begin position="60"/>
        <end position="77"/>
    </location>
</feature>
<feature type="transmembrane region" description="Helical" evidence="1">
    <location>
        <begin position="118"/>
        <end position="136"/>
    </location>
</feature>
<comment type="caution">
    <text evidence="2">The sequence shown here is derived from an EMBL/GenBank/DDBJ whole genome shotgun (WGS) entry which is preliminary data.</text>
</comment>
<dbReference type="EMBL" id="QOUX01000046">
    <property type="protein sequence ID" value="RXI98688.1"/>
    <property type="molecule type" value="Genomic_DNA"/>
</dbReference>
<dbReference type="AlphaFoldDB" id="A0A4Q0VR03"/>
<gene>
    <name evidence="2" type="ORF">DS745_20465</name>
</gene>
<dbReference type="Proteomes" id="UP000290649">
    <property type="component" value="Unassembled WGS sequence"/>
</dbReference>
<feature type="transmembrane region" description="Helical" evidence="1">
    <location>
        <begin position="142"/>
        <end position="159"/>
    </location>
</feature>
<evidence type="ECO:0000256" key="1">
    <source>
        <dbReference type="SAM" id="Phobius"/>
    </source>
</evidence>